<protein>
    <recommendedName>
        <fullName evidence="3">Sporulation stage II protein D amidase enhancer LytB N-terminal domain-containing protein</fullName>
    </recommendedName>
</protein>
<feature type="compositionally biased region" description="Acidic residues" evidence="1">
    <location>
        <begin position="160"/>
        <end position="197"/>
    </location>
</feature>
<dbReference type="KEGG" id="erz:ER308_06500"/>
<dbReference type="PANTHER" id="PTHR30032:SF8">
    <property type="entry name" value="GERMINATION-SPECIFIC N-ACETYLMURAMOYL-L-ALANINE AMIDASE"/>
    <property type="match status" value="1"/>
</dbReference>
<keyword evidence="5" id="KW-1185">Reference proteome</keyword>
<dbReference type="PANTHER" id="PTHR30032">
    <property type="entry name" value="N-ACETYLMURAMOYL-L-ALANINE AMIDASE-RELATED"/>
    <property type="match status" value="1"/>
</dbReference>
<organism evidence="4 5">
    <name type="scientific">Egibacter rhizosphaerae</name>
    <dbReference type="NCBI Taxonomy" id="1670831"/>
    <lineage>
        <taxon>Bacteria</taxon>
        <taxon>Bacillati</taxon>
        <taxon>Actinomycetota</taxon>
        <taxon>Nitriliruptoria</taxon>
        <taxon>Egibacterales</taxon>
        <taxon>Egibacteraceae</taxon>
        <taxon>Egibacter</taxon>
    </lineage>
</organism>
<feature type="chain" id="PRO_5019121296" description="Sporulation stage II protein D amidase enhancer LytB N-terminal domain-containing protein" evidence="2">
    <location>
        <begin position="26"/>
        <end position="807"/>
    </location>
</feature>
<dbReference type="InterPro" id="IPR007253">
    <property type="entry name" value="Cell_wall-bd_2"/>
</dbReference>
<dbReference type="OrthoDB" id="9773852at2"/>
<dbReference type="RefSeq" id="WP_131154220.1">
    <property type="nucleotide sequence ID" value="NZ_CP036402.1"/>
</dbReference>
<proteinExistence type="predicted"/>
<dbReference type="EMBL" id="CP036402">
    <property type="protein sequence ID" value="QBI19223.1"/>
    <property type="molecule type" value="Genomic_DNA"/>
</dbReference>
<dbReference type="AlphaFoldDB" id="A0A411YDC6"/>
<evidence type="ECO:0000259" key="3">
    <source>
        <dbReference type="Pfam" id="PF08486"/>
    </source>
</evidence>
<evidence type="ECO:0000256" key="2">
    <source>
        <dbReference type="SAM" id="SignalP"/>
    </source>
</evidence>
<accession>A0A411YDC6</accession>
<dbReference type="Pfam" id="PF04122">
    <property type="entry name" value="CW_binding_2"/>
    <property type="match status" value="3"/>
</dbReference>
<reference evidence="4 5" key="1">
    <citation type="submission" date="2019-01" db="EMBL/GenBank/DDBJ databases">
        <title>Egibacter rhizosphaerae EGI 80759T.</title>
        <authorList>
            <person name="Chen D.-D."/>
            <person name="Tian Y."/>
            <person name="Jiao J.-Y."/>
            <person name="Zhang X.-T."/>
            <person name="Zhang Y.-G."/>
            <person name="Zhang Y."/>
            <person name="Xiao M."/>
            <person name="Shu W.-S."/>
            <person name="Li W.-J."/>
        </authorList>
    </citation>
    <scope>NUCLEOTIDE SEQUENCE [LARGE SCALE GENOMIC DNA]</scope>
    <source>
        <strain evidence="4 5">EGI 80759</strain>
    </source>
</reference>
<sequence length="807" mass="84427">MMRRLLLVTVVASLAVLGAASSVGADNHCGPPGGAGLAPLPDFEAGEVAFVGRGWGHGIGMNQHGAQGAALDGCRASQILETYFPGTRVQPRELTDTVRVSLAPDGPGGTLLDELEVRADGGDVTWHDRGDASLEVVQPAGTSWTLEAENGELALVPHDEFDDFPDDNDGHDDDGNDDDGNDDDGNGEDENGDDGDERIELQGAVDGNVGGTVELPHKPGGGGVDRSPGDGAEGLSYRGGTLHARADENGDDLRVRHDVGLETYMEGIREVPDGWHAQAIRAQVVAARSYVEASISPEDDNGWAYDVYDSVASQVYRGHTSAEEAPNWVAQVQASEGEVVVDQDSGQVVQAFYSSSSGGQTSLPSLQGWGGDQPWFSSFDDSRWEQIAGNPYDRWGTTLTLDELSDRLSAYASGNAGIEDVGPVVDLEVEPTEEYRGRVGPEGVTVRGAHGTETMSGAQLRSALGVNVLRSSWFDARVDLACEAPEDVEFEHVQRVRGADRVATAVEVSHDFDRADDVIVASARDFPDALAGGALAASHEGPLLLTEPDHLPGEVATRLEELDAERVLLLGGTRAVADEVEETIDEAVETVERVSGADRFATASMIAGEVDEQPDEVLLARGQAADPRAAWPDALAAGALLATDDEPAPLLLTRQDDLPEATLAALEELAPARVTLLGGEAAISGDVAAQVEALGVEVDRLSGEDRWGTSATVAEEALERGAPGDGYVVASGEDFPDALAAGPLASERGDPLLLVPHCDLGPATAVSDVIESQEGGAAAVVGGSVAVSDLTVWQLDELLDEVGVPEE</sequence>
<dbReference type="InterPro" id="IPR051922">
    <property type="entry name" value="Bact_Sporulation_Assoc"/>
</dbReference>
<feature type="region of interest" description="Disordered" evidence="1">
    <location>
        <begin position="158"/>
        <end position="249"/>
    </location>
</feature>
<dbReference type="InterPro" id="IPR013693">
    <property type="entry name" value="SpoIID/LytB_N"/>
</dbReference>
<dbReference type="Pfam" id="PF08486">
    <property type="entry name" value="SpoIID"/>
    <property type="match status" value="1"/>
</dbReference>
<feature type="signal peptide" evidence="2">
    <location>
        <begin position="1"/>
        <end position="25"/>
    </location>
</feature>
<dbReference type="Gene3D" id="3.40.50.12090">
    <property type="match status" value="1"/>
</dbReference>
<name>A0A411YDC6_9ACTN</name>
<dbReference type="Proteomes" id="UP000291469">
    <property type="component" value="Chromosome"/>
</dbReference>
<feature type="domain" description="Sporulation stage II protein D amidase enhancer LytB N-terminal" evidence="3">
    <location>
        <begin position="252"/>
        <end position="340"/>
    </location>
</feature>
<evidence type="ECO:0000256" key="1">
    <source>
        <dbReference type="SAM" id="MobiDB-lite"/>
    </source>
</evidence>
<evidence type="ECO:0000313" key="4">
    <source>
        <dbReference type="EMBL" id="QBI19223.1"/>
    </source>
</evidence>
<keyword evidence="2" id="KW-0732">Signal</keyword>
<evidence type="ECO:0000313" key="5">
    <source>
        <dbReference type="Proteomes" id="UP000291469"/>
    </source>
</evidence>
<gene>
    <name evidence="4" type="ORF">ER308_06500</name>
</gene>